<organism evidence="2 3">
    <name type="scientific">Chitinophaga agri</name>
    <dbReference type="NCBI Taxonomy" id="2703787"/>
    <lineage>
        <taxon>Bacteria</taxon>
        <taxon>Pseudomonadati</taxon>
        <taxon>Bacteroidota</taxon>
        <taxon>Chitinophagia</taxon>
        <taxon>Chitinophagales</taxon>
        <taxon>Chitinophagaceae</taxon>
        <taxon>Chitinophaga</taxon>
    </lineage>
</organism>
<dbReference type="AlphaFoldDB" id="A0A6B9ZHN8"/>
<proteinExistence type="predicted"/>
<dbReference type="Proteomes" id="UP000476411">
    <property type="component" value="Chromosome"/>
</dbReference>
<evidence type="ECO:0000313" key="2">
    <source>
        <dbReference type="EMBL" id="QHS60844.1"/>
    </source>
</evidence>
<dbReference type="KEGG" id="chih:GWR21_14935"/>
<keyword evidence="1" id="KW-0812">Transmembrane</keyword>
<keyword evidence="1" id="KW-0472">Membrane</keyword>
<evidence type="ECO:0000256" key="1">
    <source>
        <dbReference type="SAM" id="Phobius"/>
    </source>
</evidence>
<reference evidence="2 3" key="1">
    <citation type="submission" date="2020-01" db="EMBL/GenBank/DDBJ databases">
        <title>Complete genome sequence of Chitinophaga sp. H33E-04 isolated from quinoa roots.</title>
        <authorList>
            <person name="Weon H.-Y."/>
            <person name="Lee S.A."/>
        </authorList>
    </citation>
    <scope>NUCLEOTIDE SEQUENCE [LARGE SCALE GENOMIC DNA]</scope>
    <source>
        <strain evidence="2 3">H33E-04</strain>
    </source>
</reference>
<keyword evidence="1" id="KW-1133">Transmembrane helix</keyword>
<evidence type="ECO:0000313" key="3">
    <source>
        <dbReference type="Proteomes" id="UP000476411"/>
    </source>
</evidence>
<gene>
    <name evidence="2" type="ORF">GWR21_14935</name>
</gene>
<feature type="transmembrane region" description="Helical" evidence="1">
    <location>
        <begin position="94"/>
        <end position="112"/>
    </location>
</feature>
<name>A0A6B9ZHN8_9BACT</name>
<feature type="transmembrane region" description="Helical" evidence="1">
    <location>
        <begin position="64"/>
        <end position="82"/>
    </location>
</feature>
<sequence>MIDRITYHREVTYDSKYDAYTTYLDEHLKRYYNLKYQLLINESEKGLSNFAEELYDYYYKYKKISFSFPYSLILLTLVIIFTEISRFIPDSISGFCWGVLVTLLALMLIYNLESDVFIYPVKRKKYKLIVENQYQKRLLS</sequence>
<keyword evidence="3" id="KW-1185">Reference proteome</keyword>
<dbReference type="RefSeq" id="WP_162332529.1">
    <property type="nucleotide sequence ID" value="NZ_CP048113.1"/>
</dbReference>
<accession>A0A6B9ZHN8</accession>
<protein>
    <submittedName>
        <fullName evidence="2">Uncharacterized protein</fullName>
    </submittedName>
</protein>
<dbReference type="EMBL" id="CP048113">
    <property type="protein sequence ID" value="QHS60844.1"/>
    <property type="molecule type" value="Genomic_DNA"/>
</dbReference>